<dbReference type="InterPro" id="IPR001034">
    <property type="entry name" value="DeoR_HTH"/>
</dbReference>
<dbReference type="SMART" id="SM01134">
    <property type="entry name" value="DeoRC"/>
    <property type="match status" value="1"/>
</dbReference>
<dbReference type="InterPro" id="IPR036390">
    <property type="entry name" value="WH_DNA-bd_sf"/>
</dbReference>
<dbReference type="InterPro" id="IPR050313">
    <property type="entry name" value="Carb_Metab_HTH_regulators"/>
</dbReference>
<dbReference type="SUPFAM" id="SSF46785">
    <property type="entry name" value="Winged helix' DNA-binding domain"/>
    <property type="match status" value="1"/>
</dbReference>
<evidence type="ECO:0000256" key="1">
    <source>
        <dbReference type="ARBA" id="ARBA00023015"/>
    </source>
</evidence>
<evidence type="ECO:0000259" key="4">
    <source>
        <dbReference type="PROSITE" id="PS51000"/>
    </source>
</evidence>
<dbReference type="PANTHER" id="PTHR30363">
    <property type="entry name" value="HTH-TYPE TRANSCRIPTIONAL REGULATOR SRLR-RELATED"/>
    <property type="match status" value="1"/>
</dbReference>
<comment type="caution">
    <text evidence="5">The sequence shown here is derived from an EMBL/GenBank/DDBJ whole genome shotgun (WGS) entry which is preliminary data.</text>
</comment>
<dbReference type="Pfam" id="PF00455">
    <property type="entry name" value="DeoRC"/>
    <property type="match status" value="1"/>
</dbReference>
<gene>
    <name evidence="5" type="ORF">HMPREF9443_01760</name>
</gene>
<organism evidence="5 6">
    <name type="scientific">Phascolarctobacterium succinatutens YIT 12067</name>
    <dbReference type="NCBI Taxonomy" id="626939"/>
    <lineage>
        <taxon>Bacteria</taxon>
        <taxon>Bacillati</taxon>
        <taxon>Bacillota</taxon>
        <taxon>Negativicutes</taxon>
        <taxon>Acidaminococcales</taxon>
        <taxon>Acidaminococcaceae</taxon>
        <taxon>Phascolarctobacterium</taxon>
    </lineage>
</organism>
<dbReference type="Proteomes" id="UP000004923">
    <property type="component" value="Unassembled WGS sequence"/>
</dbReference>
<keyword evidence="3" id="KW-0804">Transcription</keyword>
<dbReference type="PANTHER" id="PTHR30363:SF56">
    <property type="entry name" value="TRANSCRIPTIONAL REGULATOR, DEOR FAMILY"/>
    <property type="match status" value="1"/>
</dbReference>
<dbReference type="InterPro" id="IPR014036">
    <property type="entry name" value="DeoR-like_C"/>
</dbReference>
<dbReference type="HOGENOM" id="CLU_060699_1_3_9"/>
<dbReference type="eggNOG" id="COG1349">
    <property type="taxonomic scope" value="Bacteria"/>
</dbReference>
<dbReference type="EMBL" id="AEVN01000089">
    <property type="protein sequence ID" value="EFY04261.1"/>
    <property type="molecule type" value="Genomic_DNA"/>
</dbReference>
<dbReference type="AlphaFoldDB" id="E8LFW7"/>
<dbReference type="PRINTS" id="PR00037">
    <property type="entry name" value="HTHLACR"/>
</dbReference>
<evidence type="ECO:0000313" key="6">
    <source>
        <dbReference type="Proteomes" id="UP000004923"/>
    </source>
</evidence>
<dbReference type="GO" id="GO:0003700">
    <property type="term" value="F:DNA-binding transcription factor activity"/>
    <property type="evidence" value="ECO:0007669"/>
    <property type="project" value="InterPro"/>
</dbReference>
<dbReference type="Pfam" id="PF08220">
    <property type="entry name" value="HTH_DeoR"/>
    <property type="match status" value="1"/>
</dbReference>
<sequence>MILRENDYIISARGEMLMLTQERFEEIVRIVTRDGAATVPELARLLETSESTIRRDLVQLDSLGKVRKVHGGATAVREAEPVQERNMQEKYSRNIEDKRTIAAYAATLVRPNDFIFLDAGSTTEQLATYLTEKDAVYVTNGITLAQKLAQRGLKTLLIAGRVKATTDAVIGTEAVASLQHYHFSKGFFGTNGITVEEGFTTPDIEEAMNKRVAMEHCRKCYVLADASKFEALSNVSFGPLSKGVIITAAQEGLNVRSYKQHTEVIVL</sequence>
<dbReference type="SUPFAM" id="SSF100950">
    <property type="entry name" value="NagB/RpiA/CoA transferase-like"/>
    <property type="match status" value="1"/>
</dbReference>
<keyword evidence="1" id="KW-0805">Transcription regulation</keyword>
<proteinExistence type="predicted"/>
<dbReference type="PROSITE" id="PS00894">
    <property type="entry name" value="HTH_DEOR_1"/>
    <property type="match status" value="1"/>
</dbReference>
<feature type="domain" description="HTH deoR-type" evidence="4">
    <location>
        <begin position="20"/>
        <end position="75"/>
    </location>
</feature>
<evidence type="ECO:0000313" key="5">
    <source>
        <dbReference type="EMBL" id="EFY04261.1"/>
    </source>
</evidence>
<reference evidence="5 6" key="1">
    <citation type="submission" date="2011-01" db="EMBL/GenBank/DDBJ databases">
        <authorList>
            <person name="Weinstock G."/>
            <person name="Sodergren E."/>
            <person name="Clifton S."/>
            <person name="Fulton L."/>
            <person name="Fulton B."/>
            <person name="Courtney L."/>
            <person name="Fronick C."/>
            <person name="Harrison M."/>
            <person name="Strong C."/>
            <person name="Farmer C."/>
            <person name="Delahaunty K."/>
            <person name="Markovic C."/>
            <person name="Hall O."/>
            <person name="Minx P."/>
            <person name="Tomlinson C."/>
            <person name="Mitreva M."/>
            <person name="Hou S."/>
            <person name="Chen J."/>
            <person name="Wollam A."/>
            <person name="Pepin K.H."/>
            <person name="Johnson M."/>
            <person name="Bhonagiri V."/>
            <person name="Zhang X."/>
            <person name="Suruliraj S."/>
            <person name="Warren W."/>
            <person name="Chinwalla A."/>
            <person name="Mardis E.R."/>
            <person name="Wilson R.K."/>
        </authorList>
    </citation>
    <scope>NUCLEOTIDE SEQUENCE [LARGE SCALE GENOMIC DNA]</scope>
    <source>
        <strain evidence="5 6">YIT 12067</strain>
    </source>
</reference>
<dbReference type="GO" id="GO:0003677">
    <property type="term" value="F:DNA binding"/>
    <property type="evidence" value="ECO:0007669"/>
    <property type="project" value="UniProtKB-KW"/>
</dbReference>
<dbReference type="InterPro" id="IPR036388">
    <property type="entry name" value="WH-like_DNA-bd_sf"/>
</dbReference>
<accession>E8LFW7</accession>
<dbReference type="SMART" id="SM00420">
    <property type="entry name" value="HTH_DEOR"/>
    <property type="match status" value="1"/>
</dbReference>
<protein>
    <submittedName>
        <fullName evidence="5">Transcriptional regulator, DeoR family</fullName>
    </submittedName>
</protein>
<evidence type="ECO:0000256" key="3">
    <source>
        <dbReference type="ARBA" id="ARBA00023163"/>
    </source>
</evidence>
<keyword evidence="6" id="KW-1185">Reference proteome</keyword>
<name>E8LFW7_9FIRM</name>
<dbReference type="PROSITE" id="PS51000">
    <property type="entry name" value="HTH_DEOR_2"/>
    <property type="match status" value="1"/>
</dbReference>
<dbReference type="InterPro" id="IPR018356">
    <property type="entry name" value="Tscrpt_reg_HTH_DeoR_CS"/>
</dbReference>
<evidence type="ECO:0000256" key="2">
    <source>
        <dbReference type="ARBA" id="ARBA00023125"/>
    </source>
</evidence>
<dbReference type="Gene3D" id="3.40.50.1360">
    <property type="match status" value="1"/>
</dbReference>
<dbReference type="InterPro" id="IPR037171">
    <property type="entry name" value="NagB/RpiA_transferase-like"/>
</dbReference>
<keyword evidence="2" id="KW-0238">DNA-binding</keyword>
<dbReference type="Gene3D" id="1.10.10.10">
    <property type="entry name" value="Winged helix-like DNA-binding domain superfamily/Winged helix DNA-binding domain"/>
    <property type="match status" value="1"/>
</dbReference>